<keyword evidence="2" id="KW-1185">Reference proteome</keyword>
<comment type="caution">
    <text evidence="1">The sequence shown here is derived from an EMBL/GenBank/DDBJ whole genome shotgun (WGS) entry which is preliminary data.</text>
</comment>
<evidence type="ECO:0000313" key="2">
    <source>
        <dbReference type="Proteomes" id="UP001152888"/>
    </source>
</evidence>
<dbReference type="AlphaFoldDB" id="A0A9P0LZM9"/>
<sequence>MRHKQLQMLKCGYLPPPTTEEDVAGRMGVPFALARKLGGVDKLWKYVPPEQWGKYVKTSDCFLPLSGNGYLRQTNLRAAITWSTEQVPPFHGEKRSRLPDRMLYVFMGNGAGKTHLSRIHPRAQDLDCVWMNVEGSMRIREDAAWSKSCLEPFTSRAQEMLAIARSRTPIVLGQMDPDIVLKAAKQIGISVEVIAYDPGETCA</sequence>
<name>A0A9P0LZM9_ACAOB</name>
<protein>
    <submittedName>
        <fullName evidence="1">Uncharacterized protein</fullName>
    </submittedName>
</protein>
<dbReference type="Proteomes" id="UP001152888">
    <property type="component" value="Unassembled WGS sequence"/>
</dbReference>
<dbReference type="EMBL" id="CAKOFQ010007838">
    <property type="protein sequence ID" value="CAH2008906.1"/>
    <property type="molecule type" value="Genomic_DNA"/>
</dbReference>
<gene>
    <name evidence="1" type="ORF">ACAOBT_LOCUS30497</name>
</gene>
<organism evidence="1 2">
    <name type="scientific">Acanthoscelides obtectus</name>
    <name type="common">Bean weevil</name>
    <name type="synonym">Bruchus obtectus</name>
    <dbReference type="NCBI Taxonomy" id="200917"/>
    <lineage>
        <taxon>Eukaryota</taxon>
        <taxon>Metazoa</taxon>
        <taxon>Ecdysozoa</taxon>
        <taxon>Arthropoda</taxon>
        <taxon>Hexapoda</taxon>
        <taxon>Insecta</taxon>
        <taxon>Pterygota</taxon>
        <taxon>Neoptera</taxon>
        <taxon>Endopterygota</taxon>
        <taxon>Coleoptera</taxon>
        <taxon>Polyphaga</taxon>
        <taxon>Cucujiformia</taxon>
        <taxon>Chrysomeloidea</taxon>
        <taxon>Chrysomelidae</taxon>
        <taxon>Bruchinae</taxon>
        <taxon>Bruchini</taxon>
        <taxon>Acanthoscelides</taxon>
    </lineage>
</organism>
<accession>A0A9P0LZM9</accession>
<evidence type="ECO:0000313" key="1">
    <source>
        <dbReference type="EMBL" id="CAH2008906.1"/>
    </source>
</evidence>
<proteinExistence type="predicted"/>
<reference evidence="1" key="1">
    <citation type="submission" date="2022-03" db="EMBL/GenBank/DDBJ databases">
        <authorList>
            <person name="Sayadi A."/>
        </authorList>
    </citation>
    <scope>NUCLEOTIDE SEQUENCE</scope>
</reference>